<evidence type="ECO:0000256" key="6">
    <source>
        <dbReference type="ARBA" id="ARBA00023136"/>
    </source>
</evidence>
<evidence type="ECO:0000256" key="5">
    <source>
        <dbReference type="ARBA" id="ARBA00022989"/>
    </source>
</evidence>
<comment type="subcellular location">
    <subcellularLocation>
        <location evidence="1">Cell membrane</location>
        <topology evidence="1">Multi-pass membrane protein</topology>
    </subcellularLocation>
</comment>
<protein>
    <submittedName>
        <fullName evidence="8">MATE family efflux transporter</fullName>
    </submittedName>
</protein>
<evidence type="ECO:0000256" key="3">
    <source>
        <dbReference type="ARBA" id="ARBA00022475"/>
    </source>
</evidence>
<accession>A0A7X2NRE7</accession>
<dbReference type="GO" id="GO:0005886">
    <property type="term" value="C:plasma membrane"/>
    <property type="evidence" value="ECO:0007669"/>
    <property type="project" value="UniProtKB-SubCell"/>
</dbReference>
<sequence length="456" mass="49676">MKRHQTDFLEGVIWKELLFFFLPVFAGTIFQQLYNTVDAIVVGNFVGKEALAAVGGSTGTVINLLVGFVTGLSSGATVVVAQYYGRRDWEGVKKGVNSGMYLAVVLGIVLTAVGIWGAPGILRLLNVPDDIFLYSLIYMRIYFTGLLPTLIYNTGAGILRAMGDSRRPLYFLIAACVTNIVLDILFVAVIPWGITGAALATVIAQVVSCVLTLKVLAEGEEGSRFTLRTLSNDPETLKQIVIIGLPTGIQSCLYSVANLFIQASVNSYGTDTVAAYTAFGKIDAMFWNYSGAIGTAVLTCAGQNFGAGKTERVKKGIRESFAIDAIGTLVITGVCLLAGQWLFRLFTPDENVIAIGQSMLRYLAPWWITFIGVEILSSSIRACGDSLMPMIMTALGIGAFRIVWILSYPSQTIFDTLRCYPISWAATSVLFVIYYLQGGWLRRSLKQRQKLMEKKA</sequence>
<dbReference type="RefSeq" id="WP_154503472.1">
    <property type="nucleotide sequence ID" value="NZ_VUMN01000006.1"/>
</dbReference>
<feature type="transmembrane region" description="Helical" evidence="7">
    <location>
        <begin position="420"/>
        <end position="441"/>
    </location>
</feature>
<reference evidence="8 9" key="1">
    <citation type="submission" date="2019-08" db="EMBL/GenBank/DDBJ databases">
        <title>In-depth cultivation of the pig gut microbiome towards novel bacterial diversity and tailored functional studies.</title>
        <authorList>
            <person name="Wylensek D."/>
            <person name="Hitch T.C.A."/>
            <person name="Clavel T."/>
        </authorList>
    </citation>
    <scope>NUCLEOTIDE SEQUENCE [LARGE SCALE GENOMIC DNA]</scope>
    <source>
        <strain evidence="8 9">Oil+RF-744-GAM-WT-6</strain>
    </source>
</reference>
<feature type="transmembrane region" description="Helical" evidence="7">
    <location>
        <begin position="387"/>
        <end position="408"/>
    </location>
</feature>
<organism evidence="8 9">
    <name type="scientific">Stecheria intestinalis</name>
    <dbReference type="NCBI Taxonomy" id="2606630"/>
    <lineage>
        <taxon>Bacteria</taxon>
        <taxon>Bacillati</taxon>
        <taxon>Bacillota</taxon>
        <taxon>Erysipelotrichia</taxon>
        <taxon>Erysipelotrichales</taxon>
        <taxon>Erysipelotrichaceae</taxon>
        <taxon>Stecheria</taxon>
    </lineage>
</organism>
<dbReference type="CDD" id="cd13138">
    <property type="entry name" value="MATE_yoeA_like"/>
    <property type="match status" value="1"/>
</dbReference>
<keyword evidence="5 7" id="KW-1133">Transmembrane helix</keyword>
<feature type="transmembrane region" description="Helical" evidence="7">
    <location>
        <begin position="321"/>
        <end position="343"/>
    </location>
</feature>
<evidence type="ECO:0000256" key="1">
    <source>
        <dbReference type="ARBA" id="ARBA00004651"/>
    </source>
</evidence>
<feature type="transmembrane region" description="Helical" evidence="7">
    <location>
        <begin position="131"/>
        <end position="156"/>
    </location>
</feature>
<dbReference type="InterPro" id="IPR048279">
    <property type="entry name" value="MdtK-like"/>
</dbReference>
<feature type="transmembrane region" description="Helical" evidence="7">
    <location>
        <begin position="168"/>
        <end position="190"/>
    </location>
</feature>
<keyword evidence="6 7" id="KW-0472">Membrane</keyword>
<keyword evidence="4 7" id="KW-0812">Transmembrane</keyword>
<keyword evidence="2" id="KW-0813">Transport</keyword>
<name>A0A7X2NRE7_9FIRM</name>
<feature type="transmembrane region" description="Helical" evidence="7">
    <location>
        <begin position="12"/>
        <end position="30"/>
    </location>
</feature>
<evidence type="ECO:0000256" key="7">
    <source>
        <dbReference type="SAM" id="Phobius"/>
    </source>
</evidence>
<dbReference type="InterPro" id="IPR002528">
    <property type="entry name" value="MATE_fam"/>
</dbReference>
<dbReference type="EMBL" id="VUMN01000006">
    <property type="protein sequence ID" value="MSS58050.1"/>
    <property type="molecule type" value="Genomic_DNA"/>
</dbReference>
<feature type="transmembrane region" description="Helical" evidence="7">
    <location>
        <begin position="101"/>
        <end position="125"/>
    </location>
</feature>
<proteinExistence type="predicted"/>
<dbReference type="Proteomes" id="UP000461880">
    <property type="component" value="Unassembled WGS sequence"/>
</dbReference>
<evidence type="ECO:0000313" key="8">
    <source>
        <dbReference type="EMBL" id="MSS58050.1"/>
    </source>
</evidence>
<evidence type="ECO:0000256" key="4">
    <source>
        <dbReference type="ARBA" id="ARBA00022692"/>
    </source>
</evidence>
<dbReference type="PIRSF" id="PIRSF006603">
    <property type="entry name" value="DinF"/>
    <property type="match status" value="1"/>
</dbReference>
<feature type="transmembrane region" description="Helical" evidence="7">
    <location>
        <begin position="50"/>
        <end position="80"/>
    </location>
</feature>
<feature type="transmembrane region" description="Helical" evidence="7">
    <location>
        <begin position="363"/>
        <end position="380"/>
    </location>
</feature>
<dbReference type="PANTHER" id="PTHR43549:SF3">
    <property type="entry name" value="MULTIDRUG RESISTANCE PROTEIN YPNP-RELATED"/>
    <property type="match status" value="1"/>
</dbReference>
<dbReference type="GO" id="GO:0042910">
    <property type="term" value="F:xenobiotic transmembrane transporter activity"/>
    <property type="evidence" value="ECO:0007669"/>
    <property type="project" value="InterPro"/>
</dbReference>
<feature type="transmembrane region" description="Helical" evidence="7">
    <location>
        <begin position="196"/>
        <end position="217"/>
    </location>
</feature>
<dbReference type="GO" id="GO:0015297">
    <property type="term" value="F:antiporter activity"/>
    <property type="evidence" value="ECO:0007669"/>
    <property type="project" value="InterPro"/>
</dbReference>
<keyword evidence="9" id="KW-1185">Reference proteome</keyword>
<dbReference type="NCBIfam" id="TIGR00797">
    <property type="entry name" value="matE"/>
    <property type="match status" value="1"/>
</dbReference>
<dbReference type="AlphaFoldDB" id="A0A7X2NRE7"/>
<keyword evidence="3" id="KW-1003">Cell membrane</keyword>
<gene>
    <name evidence="8" type="ORF">FYJ51_03940</name>
</gene>
<evidence type="ECO:0000256" key="2">
    <source>
        <dbReference type="ARBA" id="ARBA00022448"/>
    </source>
</evidence>
<dbReference type="InterPro" id="IPR052031">
    <property type="entry name" value="Membrane_Transporter-Flippase"/>
</dbReference>
<comment type="caution">
    <text evidence="8">The sequence shown here is derived from an EMBL/GenBank/DDBJ whole genome shotgun (WGS) entry which is preliminary data.</text>
</comment>
<dbReference type="PANTHER" id="PTHR43549">
    <property type="entry name" value="MULTIDRUG RESISTANCE PROTEIN YPNP-RELATED"/>
    <property type="match status" value="1"/>
</dbReference>
<evidence type="ECO:0000313" key="9">
    <source>
        <dbReference type="Proteomes" id="UP000461880"/>
    </source>
</evidence>
<dbReference type="Pfam" id="PF01554">
    <property type="entry name" value="MatE"/>
    <property type="match status" value="2"/>
</dbReference>